<dbReference type="PANTHER" id="PTHR47424:SF3">
    <property type="entry name" value="REGULATORY PROTEIN GAL4"/>
    <property type="match status" value="1"/>
</dbReference>
<protein>
    <submittedName>
        <fullName evidence="7">Fungal-specific transcription factor domain-containing protein</fullName>
    </submittedName>
</protein>
<evidence type="ECO:0000313" key="8">
    <source>
        <dbReference type="Proteomes" id="UP001610446"/>
    </source>
</evidence>
<accession>A0ABR4J5W2</accession>
<name>A0ABR4J5W2_9EURO</name>
<evidence type="ECO:0000256" key="2">
    <source>
        <dbReference type="ARBA" id="ARBA00023125"/>
    </source>
</evidence>
<comment type="caution">
    <text evidence="7">The sequence shown here is derived from an EMBL/GenBank/DDBJ whole genome shotgun (WGS) entry which is preliminary data.</text>
</comment>
<keyword evidence="4" id="KW-0539">Nucleus</keyword>
<dbReference type="PANTHER" id="PTHR47424">
    <property type="entry name" value="REGULATORY PROTEIN GAL4"/>
    <property type="match status" value="1"/>
</dbReference>
<evidence type="ECO:0000256" key="1">
    <source>
        <dbReference type="ARBA" id="ARBA00023015"/>
    </source>
</evidence>
<reference evidence="7 8" key="1">
    <citation type="submission" date="2024-07" db="EMBL/GenBank/DDBJ databases">
        <title>Section-level genome sequencing and comparative genomics of Aspergillus sections Usti and Cavernicolus.</title>
        <authorList>
            <consortium name="Lawrence Berkeley National Laboratory"/>
            <person name="Nybo J.L."/>
            <person name="Vesth T.C."/>
            <person name="Theobald S."/>
            <person name="Frisvad J.C."/>
            <person name="Larsen T.O."/>
            <person name="Kjaerboelling I."/>
            <person name="Rothschild-Mancinelli K."/>
            <person name="Lyhne E.K."/>
            <person name="Kogle M.E."/>
            <person name="Barry K."/>
            <person name="Clum A."/>
            <person name="Na H."/>
            <person name="Ledsgaard L."/>
            <person name="Lin J."/>
            <person name="Lipzen A."/>
            <person name="Kuo A."/>
            <person name="Riley R."/>
            <person name="Mondo S."/>
            <person name="Labutti K."/>
            <person name="Haridas S."/>
            <person name="Pangalinan J."/>
            <person name="Salamov A.A."/>
            <person name="Simmons B.A."/>
            <person name="Magnuson J.K."/>
            <person name="Chen J."/>
            <person name="Drula E."/>
            <person name="Henrissat B."/>
            <person name="Wiebenga A."/>
            <person name="Lubbers R.J."/>
            <person name="Gomes A.C."/>
            <person name="Makela M.R."/>
            <person name="Stajich J."/>
            <person name="Grigoriev I.V."/>
            <person name="Mortensen U.H."/>
            <person name="De Vries R.P."/>
            <person name="Baker S.E."/>
            <person name="Andersen M.R."/>
        </authorList>
    </citation>
    <scope>NUCLEOTIDE SEQUENCE [LARGE SCALE GENOMIC DNA]</scope>
    <source>
        <strain evidence="7 8">CBS 123904</strain>
    </source>
</reference>
<dbReference type="EMBL" id="JBFXLU010000209">
    <property type="protein sequence ID" value="KAL2835340.1"/>
    <property type="molecule type" value="Genomic_DNA"/>
</dbReference>
<evidence type="ECO:0000259" key="6">
    <source>
        <dbReference type="Pfam" id="PF04082"/>
    </source>
</evidence>
<evidence type="ECO:0000256" key="5">
    <source>
        <dbReference type="SAM" id="MobiDB-lite"/>
    </source>
</evidence>
<proteinExistence type="predicted"/>
<evidence type="ECO:0000313" key="7">
    <source>
        <dbReference type="EMBL" id="KAL2835340.1"/>
    </source>
</evidence>
<sequence length="284" mass="31364">MLISTQHVEDKNHGDVQPLAATHPPAAGAPPLLAERTAQSAALLEEVDVHSNADPSVFASKIKSTIFAQLGLPAPRKKCACPIPLANAPLFGDLTLAGPVSGSVDHTDNVLPPRRHADYLVSLYWQALEPQEPLLDSNRFSHAYQSLFAGRNLDCDEGVFTGMLNMVFALATQLQESVPIEQRDRASMTFFLRAWRMLRPEAILWQDGSLELVQCLLLMARYLQCTRNVHQTWMALGSALRIAQALGLHNSLSSDAEGDDDAQLRRQIWLHCLFMERYGSVSAK</sequence>
<gene>
    <name evidence="7" type="ORF">BJY01DRAFT_252762</name>
</gene>
<keyword evidence="3" id="KW-0804">Transcription</keyword>
<dbReference type="CDD" id="cd12148">
    <property type="entry name" value="fungal_TF_MHR"/>
    <property type="match status" value="1"/>
</dbReference>
<keyword evidence="1" id="KW-0805">Transcription regulation</keyword>
<dbReference type="InterPro" id="IPR051127">
    <property type="entry name" value="Fungal_SecMet_Regulators"/>
</dbReference>
<feature type="compositionally biased region" description="Low complexity" evidence="5">
    <location>
        <begin position="18"/>
        <end position="30"/>
    </location>
</feature>
<dbReference type="InterPro" id="IPR007219">
    <property type="entry name" value="XnlR_reg_dom"/>
</dbReference>
<evidence type="ECO:0000256" key="3">
    <source>
        <dbReference type="ARBA" id="ARBA00023163"/>
    </source>
</evidence>
<feature type="domain" description="Xylanolytic transcriptional activator regulatory" evidence="6">
    <location>
        <begin position="122"/>
        <end position="280"/>
    </location>
</feature>
<feature type="region of interest" description="Disordered" evidence="5">
    <location>
        <begin position="1"/>
        <end position="30"/>
    </location>
</feature>
<dbReference type="Pfam" id="PF04082">
    <property type="entry name" value="Fungal_trans"/>
    <property type="match status" value="1"/>
</dbReference>
<keyword evidence="8" id="KW-1185">Reference proteome</keyword>
<organism evidence="7 8">
    <name type="scientific">Aspergillus pseudoustus</name>
    <dbReference type="NCBI Taxonomy" id="1810923"/>
    <lineage>
        <taxon>Eukaryota</taxon>
        <taxon>Fungi</taxon>
        <taxon>Dikarya</taxon>
        <taxon>Ascomycota</taxon>
        <taxon>Pezizomycotina</taxon>
        <taxon>Eurotiomycetes</taxon>
        <taxon>Eurotiomycetidae</taxon>
        <taxon>Eurotiales</taxon>
        <taxon>Aspergillaceae</taxon>
        <taxon>Aspergillus</taxon>
        <taxon>Aspergillus subgen. Nidulantes</taxon>
    </lineage>
</organism>
<evidence type="ECO:0000256" key="4">
    <source>
        <dbReference type="ARBA" id="ARBA00023242"/>
    </source>
</evidence>
<keyword evidence="2" id="KW-0238">DNA-binding</keyword>
<dbReference type="Proteomes" id="UP001610446">
    <property type="component" value="Unassembled WGS sequence"/>
</dbReference>